<evidence type="ECO:0000313" key="2">
    <source>
        <dbReference type="Proteomes" id="UP001642260"/>
    </source>
</evidence>
<accession>A0ABC8J331</accession>
<proteinExistence type="predicted"/>
<name>A0ABC8J331_ERUVS</name>
<evidence type="ECO:0000313" key="1">
    <source>
        <dbReference type="EMBL" id="CAH8302099.1"/>
    </source>
</evidence>
<sequence length="99" mass="11328">MSEISCKDRQRFTGKLSVTNCRHLRCGAVPATLRARSDLVWFRGFFYVENLGTENYASIVHALPFVLPLRVVDYTKNKASFDLLLYRVLTPNPEEPSGY</sequence>
<dbReference type="Proteomes" id="UP001642260">
    <property type="component" value="Unassembled WGS sequence"/>
</dbReference>
<reference evidence="1 2" key="1">
    <citation type="submission" date="2022-03" db="EMBL/GenBank/DDBJ databases">
        <authorList>
            <person name="Macdonald S."/>
            <person name="Ahmed S."/>
            <person name="Newling K."/>
        </authorList>
    </citation>
    <scope>NUCLEOTIDE SEQUENCE [LARGE SCALE GENOMIC DNA]</scope>
</reference>
<gene>
    <name evidence="1" type="ORF">ERUC_LOCUS3122</name>
</gene>
<keyword evidence="2" id="KW-1185">Reference proteome</keyword>
<dbReference type="AlphaFoldDB" id="A0ABC8J331"/>
<organism evidence="1 2">
    <name type="scientific">Eruca vesicaria subsp. sativa</name>
    <name type="common">Garden rocket</name>
    <name type="synonym">Eruca sativa</name>
    <dbReference type="NCBI Taxonomy" id="29727"/>
    <lineage>
        <taxon>Eukaryota</taxon>
        <taxon>Viridiplantae</taxon>
        <taxon>Streptophyta</taxon>
        <taxon>Embryophyta</taxon>
        <taxon>Tracheophyta</taxon>
        <taxon>Spermatophyta</taxon>
        <taxon>Magnoliopsida</taxon>
        <taxon>eudicotyledons</taxon>
        <taxon>Gunneridae</taxon>
        <taxon>Pentapetalae</taxon>
        <taxon>rosids</taxon>
        <taxon>malvids</taxon>
        <taxon>Brassicales</taxon>
        <taxon>Brassicaceae</taxon>
        <taxon>Brassiceae</taxon>
        <taxon>Eruca</taxon>
    </lineage>
</organism>
<comment type="caution">
    <text evidence="1">The sequence shown here is derived from an EMBL/GenBank/DDBJ whole genome shotgun (WGS) entry which is preliminary data.</text>
</comment>
<dbReference type="EMBL" id="CAKOAT010056266">
    <property type="protein sequence ID" value="CAH8302099.1"/>
    <property type="molecule type" value="Genomic_DNA"/>
</dbReference>
<protein>
    <submittedName>
        <fullName evidence="1">Uncharacterized protein</fullName>
    </submittedName>
</protein>